<gene>
    <name evidence="4" type="ORF">H8E29_10285</name>
</gene>
<keyword evidence="2" id="KW-0808">Transferase</keyword>
<dbReference type="PANTHER" id="PTHR11783">
    <property type="entry name" value="SULFOTRANSFERASE SULT"/>
    <property type="match status" value="1"/>
</dbReference>
<accession>A0A8J6NLE1</accession>
<dbReference type="InterPro" id="IPR000863">
    <property type="entry name" value="Sulfotransferase_dom"/>
</dbReference>
<dbReference type="EMBL" id="JACNJN010000119">
    <property type="protein sequence ID" value="MBC8335644.1"/>
    <property type="molecule type" value="Genomic_DNA"/>
</dbReference>
<feature type="domain" description="Sulfotransferase" evidence="3">
    <location>
        <begin position="6"/>
        <end position="193"/>
    </location>
</feature>
<dbReference type="Gene3D" id="3.40.50.300">
    <property type="entry name" value="P-loop containing nucleotide triphosphate hydrolases"/>
    <property type="match status" value="1"/>
</dbReference>
<comment type="caution">
    <text evidence="4">The sequence shown here is derived from an EMBL/GenBank/DDBJ whole genome shotgun (WGS) entry which is preliminary data.</text>
</comment>
<name>A0A8J6NLE1_9CHLR</name>
<dbReference type="SUPFAM" id="SSF52540">
    <property type="entry name" value="P-loop containing nucleoside triphosphate hydrolases"/>
    <property type="match status" value="1"/>
</dbReference>
<dbReference type="GO" id="GO:0008146">
    <property type="term" value="F:sulfotransferase activity"/>
    <property type="evidence" value="ECO:0007669"/>
    <property type="project" value="InterPro"/>
</dbReference>
<dbReference type="AlphaFoldDB" id="A0A8J6NLE1"/>
<reference evidence="4 5" key="1">
    <citation type="submission" date="2020-08" db="EMBL/GenBank/DDBJ databases">
        <title>Bridging the membrane lipid divide: bacteria of the FCB group superphylum have the potential to synthesize archaeal ether lipids.</title>
        <authorList>
            <person name="Villanueva L."/>
            <person name="Von Meijenfeldt F.A.B."/>
            <person name="Westbye A.B."/>
            <person name="Yadav S."/>
            <person name="Hopmans E.C."/>
            <person name="Dutilh B.E."/>
            <person name="Sinninghe Damste J.S."/>
        </authorList>
    </citation>
    <scope>NUCLEOTIDE SEQUENCE [LARGE SCALE GENOMIC DNA]</scope>
    <source>
        <strain evidence="4">NIOZ-UU36</strain>
    </source>
</reference>
<evidence type="ECO:0000313" key="4">
    <source>
        <dbReference type="EMBL" id="MBC8335644.1"/>
    </source>
</evidence>
<sequence length="243" mass="27836">MIVLSVGMPRAGSGWHYNLIHDLMETAGYDEARDIRENYKLQNILTEVNCNIGVLSLRRLLMVTVPTLLGKNFVLKAHAGPTIWSRTLAALGLLQIVYIYRDPRDAMLSAYEYGQRSIEKGRPNFFSHLTNFEETLDFMTDYVHIWEGWMAEKKALIARYEDLLTDYDTETVRLIAYLGLDADDDAVKAVVEEYRPGQAESGQQGLHFFKGKMGRFRDAYTSDQQVVMSERFGAALKKMNYKL</sequence>
<evidence type="ECO:0000256" key="2">
    <source>
        <dbReference type="ARBA" id="ARBA00022679"/>
    </source>
</evidence>
<dbReference type="Proteomes" id="UP000614469">
    <property type="component" value="Unassembled WGS sequence"/>
</dbReference>
<protein>
    <submittedName>
        <fullName evidence="4">Sulfotransferase domain-containing protein</fullName>
    </submittedName>
</protein>
<dbReference type="InterPro" id="IPR027417">
    <property type="entry name" value="P-loop_NTPase"/>
</dbReference>
<dbReference type="Pfam" id="PF00685">
    <property type="entry name" value="Sulfotransfer_1"/>
    <property type="match status" value="1"/>
</dbReference>
<proteinExistence type="inferred from homology"/>
<comment type="similarity">
    <text evidence="1">Belongs to the sulfotransferase 1 family.</text>
</comment>
<evidence type="ECO:0000259" key="3">
    <source>
        <dbReference type="Pfam" id="PF00685"/>
    </source>
</evidence>
<organism evidence="4 5">
    <name type="scientific">Candidatus Desulfolinea nitratireducens</name>
    <dbReference type="NCBI Taxonomy" id="2841698"/>
    <lineage>
        <taxon>Bacteria</taxon>
        <taxon>Bacillati</taxon>
        <taxon>Chloroflexota</taxon>
        <taxon>Anaerolineae</taxon>
        <taxon>Anaerolineales</taxon>
        <taxon>Anaerolineales incertae sedis</taxon>
        <taxon>Candidatus Desulfolinea</taxon>
    </lineage>
</organism>
<evidence type="ECO:0000313" key="5">
    <source>
        <dbReference type="Proteomes" id="UP000614469"/>
    </source>
</evidence>
<evidence type="ECO:0000256" key="1">
    <source>
        <dbReference type="ARBA" id="ARBA00005771"/>
    </source>
</evidence>